<reference evidence="1" key="1">
    <citation type="journal article" date="2012" name="Nature">
        <title>The tomato genome sequence provides insights into fleshy fruit evolution.</title>
        <authorList>
            <consortium name="Tomato Genome Consortium"/>
        </authorList>
    </citation>
    <scope>NUCLEOTIDE SEQUENCE [LARGE SCALE GENOMIC DNA]</scope>
    <source>
        <strain evidence="1">cv. Heinz 1706</strain>
    </source>
</reference>
<reference evidence="1" key="2">
    <citation type="submission" date="2019-01" db="UniProtKB">
        <authorList>
            <consortium name="EnsemblPlants"/>
        </authorList>
    </citation>
    <scope>IDENTIFICATION</scope>
    <source>
        <strain evidence="1">cv. Heinz 1706</strain>
    </source>
</reference>
<name>A0A3Q7HL07_SOLLC</name>
<dbReference type="AlphaFoldDB" id="A0A3Q7HL07"/>
<organism evidence="1">
    <name type="scientific">Solanum lycopersicum</name>
    <name type="common">Tomato</name>
    <name type="synonym">Lycopersicon esculentum</name>
    <dbReference type="NCBI Taxonomy" id="4081"/>
    <lineage>
        <taxon>Eukaryota</taxon>
        <taxon>Viridiplantae</taxon>
        <taxon>Streptophyta</taxon>
        <taxon>Embryophyta</taxon>
        <taxon>Tracheophyta</taxon>
        <taxon>Spermatophyta</taxon>
        <taxon>Magnoliopsida</taxon>
        <taxon>eudicotyledons</taxon>
        <taxon>Gunneridae</taxon>
        <taxon>Pentapetalae</taxon>
        <taxon>asterids</taxon>
        <taxon>lamiids</taxon>
        <taxon>Solanales</taxon>
        <taxon>Solanaceae</taxon>
        <taxon>Solanoideae</taxon>
        <taxon>Solaneae</taxon>
        <taxon>Solanum</taxon>
        <taxon>Solanum subgen. Lycopersicon</taxon>
    </lineage>
</organism>
<protein>
    <submittedName>
        <fullName evidence="1">Uncharacterized protein</fullName>
    </submittedName>
</protein>
<dbReference type="PaxDb" id="4081-Solyc06g030550.1.1"/>
<dbReference type="InParanoid" id="A0A3Q7HL07"/>
<evidence type="ECO:0000313" key="2">
    <source>
        <dbReference type="Proteomes" id="UP000004994"/>
    </source>
</evidence>
<proteinExistence type="predicted"/>
<keyword evidence="2" id="KW-1185">Reference proteome</keyword>
<dbReference type="Gramene" id="Solyc06g030550.1.1">
    <property type="protein sequence ID" value="Solyc06g030550.1.1.1"/>
    <property type="gene ID" value="Solyc06g030550.1"/>
</dbReference>
<accession>A0A3Q7HL07</accession>
<dbReference type="EnsemblPlants" id="Solyc06g030550.1.1">
    <property type="protein sequence ID" value="Solyc06g030550.1.1.1"/>
    <property type="gene ID" value="Solyc06g030550.1"/>
</dbReference>
<sequence>MFFLLVYVAREIKLGENLDSLLAFLSLLKTHHLLSHTSPITATTVRLEIENNKCHRAESYLYTLFIQ</sequence>
<evidence type="ECO:0000313" key="1">
    <source>
        <dbReference type="EnsemblPlants" id="Solyc06g030550.1.1.1"/>
    </source>
</evidence>
<dbReference type="Proteomes" id="UP000004994">
    <property type="component" value="Chromosome 6"/>
</dbReference>